<gene>
    <name evidence="3" type="ORF">SO694_00161010</name>
</gene>
<feature type="region of interest" description="Disordered" evidence="1">
    <location>
        <begin position="84"/>
        <end position="114"/>
    </location>
</feature>
<evidence type="ECO:0000256" key="1">
    <source>
        <dbReference type="SAM" id="MobiDB-lite"/>
    </source>
</evidence>
<dbReference type="EMBL" id="JBBJCI010000093">
    <property type="protein sequence ID" value="KAK7248551.1"/>
    <property type="molecule type" value="Genomic_DNA"/>
</dbReference>
<accession>A0ABR1G5T3</accession>
<dbReference type="Proteomes" id="UP001363151">
    <property type="component" value="Unassembled WGS sequence"/>
</dbReference>
<protein>
    <submittedName>
        <fullName evidence="3">Uncharacterized protein</fullName>
    </submittedName>
</protein>
<proteinExistence type="predicted"/>
<feature type="transmembrane region" description="Helical" evidence="2">
    <location>
        <begin position="32"/>
        <end position="54"/>
    </location>
</feature>
<feature type="region of interest" description="Disordered" evidence="1">
    <location>
        <begin position="171"/>
        <end position="210"/>
    </location>
</feature>
<feature type="compositionally biased region" description="Low complexity" evidence="1">
    <location>
        <begin position="187"/>
        <end position="201"/>
    </location>
</feature>
<comment type="caution">
    <text evidence="3">The sequence shown here is derived from an EMBL/GenBank/DDBJ whole genome shotgun (WGS) entry which is preliminary data.</text>
</comment>
<feature type="compositionally biased region" description="Low complexity" evidence="1">
    <location>
        <begin position="84"/>
        <end position="100"/>
    </location>
</feature>
<keyword evidence="2" id="KW-0812">Transmembrane</keyword>
<organism evidence="3 4">
    <name type="scientific">Aureococcus anophagefferens</name>
    <name type="common">Harmful bloom alga</name>
    <dbReference type="NCBI Taxonomy" id="44056"/>
    <lineage>
        <taxon>Eukaryota</taxon>
        <taxon>Sar</taxon>
        <taxon>Stramenopiles</taxon>
        <taxon>Ochrophyta</taxon>
        <taxon>Pelagophyceae</taxon>
        <taxon>Pelagomonadales</taxon>
        <taxon>Pelagomonadaceae</taxon>
        <taxon>Aureococcus</taxon>
    </lineage>
</organism>
<name>A0ABR1G5T3_AURAN</name>
<evidence type="ECO:0000313" key="3">
    <source>
        <dbReference type="EMBL" id="KAK7248551.1"/>
    </source>
</evidence>
<keyword evidence="2" id="KW-1133">Transmembrane helix</keyword>
<keyword evidence="2" id="KW-0472">Membrane</keyword>
<sequence>MALDPQSTLIQLESLKLEKTPPAIKPRRSRSAWCVLLVAVSCLAVGFVGGALFARLTRDGGDDDDDVAADASAADAAADAAVDADGAVDADAPTPRPTARAQRRARARAAADRRAAGADGRRVDVLLLLHAVGLRRLRGRGGGRRLVLGRARPLRGLVRRDVVRQRRAGAVAAAHGRRRRADGGPDGDAAAVGRGADGRAASSRRRPATT</sequence>
<keyword evidence="4" id="KW-1185">Reference proteome</keyword>
<evidence type="ECO:0000256" key="2">
    <source>
        <dbReference type="SAM" id="Phobius"/>
    </source>
</evidence>
<reference evidence="3 4" key="1">
    <citation type="submission" date="2024-03" db="EMBL/GenBank/DDBJ databases">
        <title>Aureococcus anophagefferens CCMP1851 and Kratosvirus quantuckense: Draft genome of a second virus-susceptible host strain in the model system.</title>
        <authorList>
            <person name="Chase E."/>
            <person name="Truchon A.R."/>
            <person name="Schepens W."/>
            <person name="Wilhelm S.W."/>
        </authorList>
    </citation>
    <scope>NUCLEOTIDE SEQUENCE [LARGE SCALE GENOMIC DNA]</scope>
    <source>
        <strain evidence="3 4">CCMP1851</strain>
    </source>
</reference>
<evidence type="ECO:0000313" key="4">
    <source>
        <dbReference type="Proteomes" id="UP001363151"/>
    </source>
</evidence>